<evidence type="ECO:0000256" key="1">
    <source>
        <dbReference type="SAM" id="MobiDB-lite"/>
    </source>
</evidence>
<reference evidence="3 4" key="1">
    <citation type="submission" date="2023-08" db="EMBL/GenBank/DDBJ databases">
        <authorList>
            <person name="Palmer J.M."/>
        </authorList>
    </citation>
    <scope>NUCLEOTIDE SEQUENCE [LARGE SCALE GENOMIC DNA]</scope>
    <source>
        <strain evidence="3 4">TWF481</strain>
    </source>
</reference>
<dbReference type="EMBL" id="JAVHJL010000003">
    <property type="protein sequence ID" value="KAK6506799.1"/>
    <property type="molecule type" value="Genomic_DNA"/>
</dbReference>
<keyword evidence="2" id="KW-0732">Signal</keyword>
<feature type="region of interest" description="Disordered" evidence="1">
    <location>
        <begin position="61"/>
        <end position="82"/>
    </location>
</feature>
<keyword evidence="4" id="KW-1185">Reference proteome</keyword>
<dbReference type="Proteomes" id="UP001370758">
    <property type="component" value="Unassembled WGS sequence"/>
</dbReference>
<sequence length="82" mass="9335">MAGEVLIICLPIILIGTAGAGDYEYRRFGRRLTKPERRAYIQTGMYAPRFRDIQSSEAVDEEVDRLPAYGDNDNGQPLDWEL</sequence>
<evidence type="ECO:0000313" key="3">
    <source>
        <dbReference type="EMBL" id="KAK6506799.1"/>
    </source>
</evidence>
<evidence type="ECO:0000256" key="2">
    <source>
        <dbReference type="SAM" id="SignalP"/>
    </source>
</evidence>
<comment type="caution">
    <text evidence="3">The sequence shown here is derived from an EMBL/GenBank/DDBJ whole genome shotgun (WGS) entry which is preliminary data.</text>
</comment>
<evidence type="ECO:0000313" key="4">
    <source>
        <dbReference type="Proteomes" id="UP001370758"/>
    </source>
</evidence>
<accession>A0AAV9WF73</accession>
<dbReference type="AlphaFoldDB" id="A0AAV9WF73"/>
<feature type="chain" id="PRO_5043676260" evidence="2">
    <location>
        <begin position="21"/>
        <end position="82"/>
    </location>
</feature>
<feature type="signal peptide" evidence="2">
    <location>
        <begin position="1"/>
        <end position="20"/>
    </location>
</feature>
<organism evidence="3 4">
    <name type="scientific">Arthrobotrys musiformis</name>
    <dbReference type="NCBI Taxonomy" id="47236"/>
    <lineage>
        <taxon>Eukaryota</taxon>
        <taxon>Fungi</taxon>
        <taxon>Dikarya</taxon>
        <taxon>Ascomycota</taxon>
        <taxon>Pezizomycotina</taxon>
        <taxon>Orbiliomycetes</taxon>
        <taxon>Orbiliales</taxon>
        <taxon>Orbiliaceae</taxon>
        <taxon>Arthrobotrys</taxon>
    </lineage>
</organism>
<protein>
    <submittedName>
        <fullName evidence="3">Uncharacterized protein</fullName>
    </submittedName>
</protein>
<gene>
    <name evidence="3" type="ORF">TWF481_005259</name>
</gene>
<proteinExistence type="predicted"/>
<name>A0AAV9WF73_9PEZI</name>